<dbReference type="RefSeq" id="XP_037221093.1">
    <property type="nucleotide sequence ID" value="XM_037363172.1"/>
</dbReference>
<dbReference type="GeneID" id="59345688"/>
<gene>
    <name evidence="3" type="ORF">MIND_00643700</name>
</gene>
<dbReference type="GO" id="GO:0016491">
    <property type="term" value="F:oxidoreductase activity"/>
    <property type="evidence" value="ECO:0007669"/>
    <property type="project" value="InterPro"/>
</dbReference>
<comment type="caution">
    <text evidence="3">The sequence shown here is derived from an EMBL/GenBank/DDBJ whole genome shotgun (WGS) entry which is preliminary data.</text>
</comment>
<dbReference type="EMBL" id="JACAZF010000005">
    <property type="protein sequence ID" value="KAF7304121.1"/>
    <property type="molecule type" value="Genomic_DNA"/>
</dbReference>
<organism evidence="3 4">
    <name type="scientific">Mycena indigotica</name>
    <dbReference type="NCBI Taxonomy" id="2126181"/>
    <lineage>
        <taxon>Eukaryota</taxon>
        <taxon>Fungi</taxon>
        <taxon>Dikarya</taxon>
        <taxon>Basidiomycota</taxon>
        <taxon>Agaricomycotina</taxon>
        <taxon>Agaricomycetes</taxon>
        <taxon>Agaricomycetidae</taxon>
        <taxon>Agaricales</taxon>
        <taxon>Marasmiineae</taxon>
        <taxon>Mycenaceae</taxon>
        <taxon>Mycena</taxon>
    </lineage>
</organism>
<evidence type="ECO:0000313" key="4">
    <source>
        <dbReference type="Proteomes" id="UP000636479"/>
    </source>
</evidence>
<proteinExistence type="predicted"/>
<reference evidence="3" key="1">
    <citation type="submission" date="2020-05" db="EMBL/GenBank/DDBJ databases">
        <title>Mycena genomes resolve the evolution of fungal bioluminescence.</title>
        <authorList>
            <person name="Tsai I.J."/>
        </authorList>
    </citation>
    <scope>NUCLEOTIDE SEQUENCE</scope>
    <source>
        <strain evidence="3">171206Taipei</strain>
    </source>
</reference>
<evidence type="ECO:0000259" key="2">
    <source>
        <dbReference type="Pfam" id="PF00248"/>
    </source>
</evidence>
<feature type="region of interest" description="Disordered" evidence="1">
    <location>
        <begin position="211"/>
        <end position="237"/>
    </location>
</feature>
<dbReference type="Proteomes" id="UP000636479">
    <property type="component" value="Unassembled WGS sequence"/>
</dbReference>
<protein>
    <submittedName>
        <fullName evidence="3">Aldo/keto reductase</fullName>
    </submittedName>
</protein>
<dbReference type="InterPro" id="IPR023210">
    <property type="entry name" value="NADP_OxRdtase_dom"/>
</dbReference>
<dbReference type="PRINTS" id="PR00069">
    <property type="entry name" value="ALDKETRDTASE"/>
</dbReference>
<name>A0A8H6SSY3_9AGAR</name>
<dbReference type="InterPro" id="IPR020471">
    <property type="entry name" value="AKR"/>
</dbReference>
<feature type="domain" description="NADP-dependent oxidoreductase" evidence="2">
    <location>
        <begin position="11"/>
        <end position="141"/>
    </location>
</feature>
<dbReference type="Pfam" id="PF00248">
    <property type="entry name" value="Aldo_ket_red"/>
    <property type="match status" value="1"/>
</dbReference>
<dbReference type="PANTHER" id="PTHR11732">
    <property type="entry name" value="ALDO/KETO REDUCTASE"/>
    <property type="match status" value="1"/>
</dbReference>
<dbReference type="AlphaFoldDB" id="A0A8H6SSY3"/>
<dbReference type="SUPFAM" id="SSF51430">
    <property type="entry name" value="NAD(P)-linked oxidoreductase"/>
    <property type="match status" value="1"/>
</dbReference>
<evidence type="ECO:0000313" key="3">
    <source>
        <dbReference type="EMBL" id="KAF7304121.1"/>
    </source>
</evidence>
<sequence>MRRSCASCLLEAGTVPRARVFVSARWQHATEPIAAKMVERLCKVLNFESLDLLFMNDPKVKTVDIGPRWAQMEKVKTMGLVRNIGVMNFTRDQIVELFIKAKIRPAVHQLVFNPYADPQALEIVELCQSLGMVIMALDLLPPATALMPGLLTGPLTEIAKRCASSGNRIPTSPAQVLLAWAKIKGVAPMLTKIEDKWPADMFEVAHVVPAFNDGNRPPDHRPRRGGALSTGQCRRGA</sequence>
<accession>A0A8H6SSY3</accession>
<dbReference type="InterPro" id="IPR036812">
    <property type="entry name" value="NAD(P)_OxRdtase_dom_sf"/>
</dbReference>
<keyword evidence="4" id="KW-1185">Reference proteome</keyword>
<dbReference type="OrthoDB" id="2858859at2759"/>
<evidence type="ECO:0000256" key="1">
    <source>
        <dbReference type="SAM" id="MobiDB-lite"/>
    </source>
</evidence>
<dbReference type="Gene3D" id="3.20.20.100">
    <property type="entry name" value="NADP-dependent oxidoreductase domain"/>
    <property type="match status" value="1"/>
</dbReference>